<name>A0ABR9ZLL5_9CORY</name>
<reference evidence="2 3" key="1">
    <citation type="submission" date="2020-10" db="EMBL/GenBank/DDBJ databases">
        <title>Novel species in genus Corynebacterium.</title>
        <authorList>
            <person name="Zhang G."/>
        </authorList>
    </citation>
    <scope>NUCLEOTIDE SEQUENCE [LARGE SCALE GENOMIC DNA]</scope>
    <source>
        <strain evidence="2 3">DSM 45110</strain>
    </source>
</reference>
<comment type="caution">
    <text evidence="2">The sequence shown here is derived from an EMBL/GenBank/DDBJ whole genome shotgun (WGS) entry which is preliminary data.</text>
</comment>
<feature type="region of interest" description="Disordered" evidence="1">
    <location>
        <begin position="328"/>
        <end position="365"/>
    </location>
</feature>
<dbReference type="EMBL" id="JADKMY010000003">
    <property type="protein sequence ID" value="MBF4554282.1"/>
    <property type="molecule type" value="Genomic_DNA"/>
</dbReference>
<evidence type="ECO:0000256" key="1">
    <source>
        <dbReference type="SAM" id="MobiDB-lite"/>
    </source>
</evidence>
<keyword evidence="3" id="KW-1185">Reference proteome</keyword>
<feature type="region of interest" description="Disordered" evidence="1">
    <location>
        <begin position="1"/>
        <end position="79"/>
    </location>
</feature>
<evidence type="ECO:0000313" key="2">
    <source>
        <dbReference type="EMBL" id="MBF4554282.1"/>
    </source>
</evidence>
<accession>A0ABR9ZLL5</accession>
<dbReference type="Proteomes" id="UP000635902">
    <property type="component" value="Unassembled WGS sequence"/>
</dbReference>
<proteinExistence type="predicted"/>
<dbReference type="RefSeq" id="WP_194557166.1">
    <property type="nucleotide sequence ID" value="NZ_JADKMY010000003.1"/>
</dbReference>
<feature type="compositionally biased region" description="Basic and acidic residues" evidence="1">
    <location>
        <begin position="58"/>
        <end position="76"/>
    </location>
</feature>
<gene>
    <name evidence="2" type="ORF">IRY30_09395</name>
</gene>
<protein>
    <submittedName>
        <fullName evidence="2">Uncharacterized protein</fullName>
    </submittedName>
</protein>
<sequence>MSDRRKNWFKRLFGDQPSAEATPSPEFTEGTPKNATEKSGTEDASQNTTENTPEDSSPETRSENHAEDPTPEHPSEVDSPLVAQAREGAGLASDMKVFEPSSLDDVDFYRRMRVALQPIELAEASVDTEDFGPDSPVRPFSGDTLLRLTLDMPLDDEDAHSTFPLDAEALNDRGPVEDLYRMGYRNLWQDLVDSDLHVTEISPSPKEKVWAFEGTSPYVGSAPIFLEELIGKFLPQIDMATGVLFTMPSSGQMLVRDVTEGMELFHTIGLLATASADEYFKSADKISPRLHLWHEGQIETISDIKMPEPGEMQTEIQIKPTAYLMAQMNEGPDAPDDWMKGFGGPDDPDDPDGIGPDSPTPPPVV</sequence>
<feature type="compositionally biased region" description="Polar residues" evidence="1">
    <location>
        <begin position="42"/>
        <end position="51"/>
    </location>
</feature>
<evidence type="ECO:0000313" key="3">
    <source>
        <dbReference type="Proteomes" id="UP000635902"/>
    </source>
</evidence>
<organism evidence="2 3">
    <name type="scientific">Corynebacterium suicordis DSM 45110</name>
    <dbReference type="NCBI Taxonomy" id="1121369"/>
    <lineage>
        <taxon>Bacteria</taxon>
        <taxon>Bacillati</taxon>
        <taxon>Actinomycetota</taxon>
        <taxon>Actinomycetes</taxon>
        <taxon>Mycobacteriales</taxon>
        <taxon>Corynebacteriaceae</taxon>
        <taxon>Corynebacterium</taxon>
    </lineage>
</organism>